<dbReference type="InterPro" id="IPR036047">
    <property type="entry name" value="F-box-like_dom_sf"/>
</dbReference>
<protein>
    <recommendedName>
        <fullName evidence="4">F-box domain-containing protein</fullName>
    </recommendedName>
</protein>
<dbReference type="AlphaFoldDB" id="A0A8H4R3Y3"/>
<gene>
    <name evidence="2" type="ORF">D9613_009245</name>
</gene>
<keyword evidence="3" id="KW-1185">Reference proteome</keyword>
<organism evidence="2 3">
    <name type="scientific">Agrocybe pediades</name>
    <dbReference type="NCBI Taxonomy" id="84607"/>
    <lineage>
        <taxon>Eukaryota</taxon>
        <taxon>Fungi</taxon>
        <taxon>Dikarya</taxon>
        <taxon>Basidiomycota</taxon>
        <taxon>Agaricomycotina</taxon>
        <taxon>Agaricomycetes</taxon>
        <taxon>Agaricomycetidae</taxon>
        <taxon>Agaricales</taxon>
        <taxon>Agaricineae</taxon>
        <taxon>Strophariaceae</taxon>
        <taxon>Agrocybe</taxon>
    </lineage>
</organism>
<name>A0A8H4R3Y3_9AGAR</name>
<comment type="caution">
    <text evidence="2">The sequence shown here is derived from an EMBL/GenBank/DDBJ whole genome shotgun (WGS) entry which is preliminary data.</text>
</comment>
<evidence type="ECO:0000313" key="3">
    <source>
        <dbReference type="Proteomes" id="UP000521872"/>
    </source>
</evidence>
<sequence>MTTPDLPTELWLEILSYLPKGSIRRLIGVNRVLFELGFREIYEEFRLISADKETMKALSQLRHPNIAKHVRRMFIQPAFLPAPNDPRRHSKRRNSWSMPRRPMKQIGGAAHLTGPSGNSQDPAREPDILLRAAKEITNLCINLEDLTITLHECVVTPSFMAFIKSLWIGNSVGPCFRRLTIRTTVAKIPLLLAPLIKHPKDLPNFEELVFDISIAIHLVHTDVDWISATQHLGLFAKAHKQTITALSISSMLYGDVLAELFTNLPHFSKLKKFELFAILNVRTFSNRKIFNEFIALHAPTLEALIIIPRPQGSSIDPPTDNTYRQWLVADVPSNIMEMALFSQFSLPNLRTFHVGLTKTAPEMYHDLSGHSTTVHPPLLPSLICVAPAITRLTLGQAQITRNELSGILNLLPTRGGQVILEEFSFVCHILFCSVLDVLARRLPLLKCLTIKYHMAATDDNDASPTLWNGHPSVTEFPIAMRSRCYPSWPVRYLRMLYASSCNEGHPAEEDMAVVAASISPLVFLDNMRTCTCTVPDLLPRSIWSSMEWHFE</sequence>
<evidence type="ECO:0008006" key="4">
    <source>
        <dbReference type="Google" id="ProtNLM"/>
    </source>
</evidence>
<evidence type="ECO:0000256" key="1">
    <source>
        <dbReference type="SAM" id="MobiDB-lite"/>
    </source>
</evidence>
<proteinExistence type="predicted"/>
<feature type="region of interest" description="Disordered" evidence="1">
    <location>
        <begin position="83"/>
        <end position="102"/>
    </location>
</feature>
<reference evidence="2 3" key="1">
    <citation type="submission" date="2019-12" db="EMBL/GenBank/DDBJ databases">
        <authorList>
            <person name="Floudas D."/>
            <person name="Bentzer J."/>
            <person name="Ahren D."/>
            <person name="Johansson T."/>
            <person name="Persson P."/>
            <person name="Tunlid A."/>
        </authorList>
    </citation>
    <scope>NUCLEOTIDE SEQUENCE [LARGE SCALE GENOMIC DNA]</scope>
    <source>
        <strain evidence="2 3">CBS 102.39</strain>
    </source>
</reference>
<dbReference type="SUPFAM" id="SSF81383">
    <property type="entry name" value="F-box domain"/>
    <property type="match status" value="1"/>
</dbReference>
<dbReference type="Proteomes" id="UP000521872">
    <property type="component" value="Unassembled WGS sequence"/>
</dbReference>
<evidence type="ECO:0000313" key="2">
    <source>
        <dbReference type="EMBL" id="KAF4622336.1"/>
    </source>
</evidence>
<dbReference type="EMBL" id="JAACJL010000002">
    <property type="protein sequence ID" value="KAF4622336.1"/>
    <property type="molecule type" value="Genomic_DNA"/>
</dbReference>
<accession>A0A8H4R3Y3</accession>